<dbReference type="PANTHER" id="PTHR31404">
    <property type="entry name" value="MITOCHONDRIAL GENOME MAINTENANCE PROTEIN MGM101"/>
    <property type="match status" value="1"/>
</dbReference>
<keyword evidence="6" id="KW-0238">DNA-binding</keyword>
<evidence type="ECO:0000256" key="1">
    <source>
        <dbReference type="ARBA" id="ARBA00004436"/>
    </source>
</evidence>
<evidence type="ECO:0000256" key="8">
    <source>
        <dbReference type="ARBA" id="ARBA00023204"/>
    </source>
</evidence>
<keyword evidence="4" id="KW-0227">DNA damage</keyword>
<evidence type="ECO:0000256" key="5">
    <source>
        <dbReference type="ARBA" id="ARBA00022946"/>
    </source>
</evidence>
<sequence>MNASRRALSQGQQQLRCSSRLAVRSFSSTSRFSAAYSSSPSSASSPSPKTETSSPKTTTAAKPASAQPTPASRPASTKPFSKPFSTSSSKAATAIPSELFYQATTIANAEGSADAVVPTVDWSASFYGIASRPATSAQFAALMRPLNVDDIEVKPDGIIYLPEIRYRRRLNEAFGPMGWGLIPKGDAVVGDSIVTREYALIVDGRFVSQAQGENSYFGADQLPSAVEGCKSNALMRCCKDLGIASELWDPSFIRWFKKNRMEEVWVEHATTKKKRTLWYRKGAVEVAYPYRQTK</sequence>
<keyword evidence="7" id="KW-0496">Mitochondrion</keyword>
<dbReference type="GeneID" id="30018933"/>
<evidence type="ECO:0000256" key="9">
    <source>
        <dbReference type="ARBA" id="ARBA00023271"/>
    </source>
</evidence>
<organism evidence="11 12">
    <name type="scientific">Cordyceps fumosorosea (strain ARSEF 2679)</name>
    <name type="common">Isaria fumosorosea</name>
    <dbReference type="NCBI Taxonomy" id="1081104"/>
    <lineage>
        <taxon>Eukaryota</taxon>
        <taxon>Fungi</taxon>
        <taxon>Dikarya</taxon>
        <taxon>Ascomycota</taxon>
        <taxon>Pezizomycotina</taxon>
        <taxon>Sordariomycetes</taxon>
        <taxon>Hypocreomycetidae</taxon>
        <taxon>Hypocreales</taxon>
        <taxon>Cordycipitaceae</taxon>
        <taxon>Cordyceps</taxon>
    </lineage>
</organism>
<feature type="compositionally biased region" description="Polar residues" evidence="10">
    <location>
        <begin position="1"/>
        <end position="17"/>
    </location>
</feature>
<evidence type="ECO:0000313" key="12">
    <source>
        <dbReference type="Proteomes" id="UP000076744"/>
    </source>
</evidence>
<evidence type="ECO:0000256" key="6">
    <source>
        <dbReference type="ARBA" id="ARBA00023125"/>
    </source>
</evidence>
<comment type="caution">
    <text evidence="11">The sequence shown here is derived from an EMBL/GenBank/DDBJ whole genome shotgun (WGS) entry which is preliminary data.</text>
</comment>
<evidence type="ECO:0000313" key="11">
    <source>
        <dbReference type="EMBL" id="OAA70667.1"/>
    </source>
</evidence>
<evidence type="ECO:0000256" key="2">
    <source>
        <dbReference type="ARBA" id="ARBA00007053"/>
    </source>
</evidence>
<dbReference type="Proteomes" id="UP000076744">
    <property type="component" value="Unassembled WGS sequence"/>
</dbReference>
<gene>
    <name evidence="11" type="ORF">ISF_02641</name>
</gene>
<feature type="region of interest" description="Disordered" evidence="10">
    <location>
        <begin position="1"/>
        <end position="21"/>
    </location>
</feature>
<evidence type="ECO:0000256" key="7">
    <source>
        <dbReference type="ARBA" id="ARBA00023128"/>
    </source>
</evidence>
<dbReference type="RefSeq" id="XP_018706954.1">
    <property type="nucleotide sequence ID" value="XM_018846247.1"/>
</dbReference>
<keyword evidence="8" id="KW-0234">DNA repair</keyword>
<dbReference type="PANTHER" id="PTHR31404:SF0">
    <property type="entry name" value="MITOCHONDRIAL GENOME MAINTENANCE PROTEIN MGM101"/>
    <property type="match status" value="1"/>
</dbReference>
<evidence type="ECO:0000256" key="3">
    <source>
        <dbReference type="ARBA" id="ARBA00013628"/>
    </source>
</evidence>
<name>A0A168BXB8_CORFA</name>
<comment type="subcellular location">
    <subcellularLocation>
        <location evidence="1">Mitochondrion matrix</location>
        <location evidence="1">Mitochondrion nucleoid</location>
    </subcellularLocation>
</comment>
<proteinExistence type="inferred from homology"/>
<reference evidence="11 12" key="1">
    <citation type="journal article" date="2016" name="Genome Biol. Evol.">
        <title>Divergent and convergent evolution of fungal pathogenicity.</title>
        <authorList>
            <person name="Shang Y."/>
            <person name="Xiao G."/>
            <person name="Zheng P."/>
            <person name="Cen K."/>
            <person name="Zhan S."/>
            <person name="Wang C."/>
        </authorList>
    </citation>
    <scope>NUCLEOTIDE SEQUENCE [LARGE SCALE GENOMIC DNA]</scope>
    <source>
        <strain evidence="11 12">ARSEF 2679</strain>
    </source>
</reference>
<dbReference type="InterPro" id="IPR009446">
    <property type="entry name" value="Mgm101"/>
</dbReference>
<comment type="similarity">
    <text evidence="2">Belongs to the MGM101 family.</text>
</comment>
<keyword evidence="5" id="KW-0809">Transit peptide</keyword>
<keyword evidence="9" id="KW-1135">Mitochondrion nucleoid</keyword>
<feature type="region of interest" description="Disordered" evidence="10">
    <location>
        <begin position="33"/>
        <end position="88"/>
    </location>
</feature>
<evidence type="ECO:0000256" key="10">
    <source>
        <dbReference type="SAM" id="MobiDB-lite"/>
    </source>
</evidence>
<dbReference type="GO" id="GO:0036297">
    <property type="term" value="P:interstrand cross-link repair"/>
    <property type="evidence" value="ECO:0007669"/>
    <property type="project" value="TreeGrafter"/>
</dbReference>
<dbReference type="STRING" id="1081104.A0A168BXB8"/>
<dbReference type="AlphaFoldDB" id="A0A168BXB8"/>
<protein>
    <recommendedName>
        <fullName evidence="3">Mitochondrial genome maintenance protein MGM101</fullName>
    </recommendedName>
</protein>
<dbReference type="GO" id="GO:0000262">
    <property type="term" value="C:mitochondrial chromosome"/>
    <property type="evidence" value="ECO:0007669"/>
    <property type="project" value="InterPro"/>
</dbReference>
<dbReference type="OrthoDB" id="17164at2759"/>
<dbReference type="GO" id="GO:0000725">
    <property type="term" value="P:recombinational repair"/>
    <property type="evidence" value="ECO:0007669"/>
    <property type="project" value="TreeGrafter"/>
</dbReference>
<evidence type="ECO:0000256" key="4">
    <source>
        <dbReference type="ARBA" id="ARBA00022763"/>
    </source>
</evidence>
<dbReference type="GO" id="GO:0003697">
    <property type="term" value="F:single-stranded DNA binding"/>
    <property type="evidence" value="ECO:0007669"/>
    <property type="project" value="InterPro"/>
</dbReference>
<keyword evidence="12" id="KW-1185">Reference proteome</keyword>
<accession>A0A168BXB8</accession>
<dbReference type="Pfam" id="PF06420">
    <property type="entry name" value="Mgm101p"/>
    <property type="match status" value="1"/>
</dbReference>
<dbReference type="EMBL" id="AZHB01000004">
    <property type="protein sequence ID" value="OAA70667.1"/>
    <property type="molecule type" value="Genomic_DNA"/>
</dbReference>